<protein>
    <submittedName>
        <fullName evidence="1">Uncharacterized protein</fullName>
    </submittedName>
</protein>
<keyword evidence="2" id="KW-1185">Reference proteome</keyword>
<dbReference type="RefSeq" id="WP_399621645.1">
    <property type="nucleotide sequence ID" value="NZ_JBITYT010000023.1"/>
</dbReference>
<accession>A0ABW8D1X1</accession>
<name>A0ABW8D1X1_STRBI</name>
<reference evidence="1 2" key="1">
    <citation type="submission" date="2024-10" db="EMBL/GenBank/DDBJ databases">
        <title>The Natural Products Discovery Center: Release of the First 8490 Sequenced Strains for Exploring Actinobacteria Biosynthetic Diversity.</title>
        <authorList>
            <person name="Kalkreuter E."/>
            <person name="Kautsar S.A."/>
            <person name="Yang D."/>
            <person name="Bader C.D."/>
            <person name="Teijaro C.N."/>
            <person name="Fluegel L."/>
            <person name="Davis C.M."/>
            <person name="Simpson J.R."/>
            <person name="Lauterbach L."/>
            <person name="Steele A.D."/>
            <person name="Gui C."/>
            <person name="Meng S."/>
            <person name="Li G."/>
            <person name="Viehrig K."/>
            <person name="Ye F."/>
            <person name="Su P."/>
            <person name="Kiefer A.F."/>
            <person name="Nichols A."/>
            <person name="Cepeda A.J."/>
            <person name="Yan W."/>
            <person name="Fan B."/>
            <person name="Jiang Y."/>
            <person name="Adhikari A."/>
            <person name="Zheng C.-J."/>
            <person name="Schuster L."/>
            <person name="Cowan T.M."/>
            <person name="Smanski M.J."/>
            <person name="Chevrette M.G."/>
            <person name="De Carvalho L.P.S."/>
            <person name="Shen B."/>
        </authorList>
    </citation>
    <scope>NUCLEOTIDE SEQUENCE [LARGE SCALE GENOMIC DNA]</scope>
    <source>
        <strain evidence="1 2">NPDC053346</strain>
    </source>
</reference>
<dbReference type="EMBL" id="JBITYT010000023">
    <property type="protein sequence ID" value="MFI9123853.1"/>
    <property type="molecule type" value="Genomic_DNA"/>
</dbReference>
<comment type="caution">
    <text evidence="1">The sequence shown here is derived from an EMBL/GenBank/DDBJ whole genome shotgun (WGS) entry which is preliminary data.</text>
</comment>
<evidence type="ECO:0000313" key="1">
    <source>
        <dbReference type="EMBL" id="MFI9123853.1"/>
    </source>
</evidence>
<dbReference type="Proteomes" id="UP001614391">
    <property type="component" value="Unassembled WGS sequence"/>
</dbReference>
<organism evidence="1 2">
    <name type="scientific">Streptomyces bikiniensis</name>
    <dbReference type="NCBI Taxonomy" id="1896"/>
    <lineage>
        <taxon>Bacteria</taxon>
        <taxon>Bacillati</taxon>
        <taxon>Actinomycetota</taxon>
        <taxon>Actinomycetes</taxon>
        <taxon>Kitasatosporales</taxon>
        <taxon>Streptomycetaceae</taxon>
        <taxon>Streptomyces</taxon>
    </lineage>
</organism>
<gene>
    <name evidence="1" type="ORF">ACIGW0_31430</name>
</gene>
<sequence>MSKPRTVSGLEKARRALRRAGATEVQVRQYETELLRDVLQAAGIGSIPTDYVVGRITDLEAR</sequence>
<proteinExistence type="predicted"/>
<evidence type="ECO:0000313" key="2">
    <source>
        <dbReference type="Proteomes" id="UP001614391"/>
    </source>
</evidence>